<sequence>MNIKCGWFSFGVMDTHVSPDNFQRSIVPTLEATAMDFDGLKACGGLKSLRMRNCGDISCQFIKRQVDLGNLKGIGPKLNSAPTLEDTWTRQKNPAVSGWQRLDAEYATKNDRDSDRDKCVLHKLGESKGITVKFGRCYLLESVQFTLWDGNWRFYCYYVETSMNGKVWKRVIDKSSVESRGLQNLNFDMHPATYIRIVGTSSVTEFFDIYNFQCPATE</sequence>
<dbReference type="GO" id="GO:0005737">
    <property type="term" value="C:cytoplasm"/>
    <property type="evidence" value="ECO:0007669"/>
    <property type="project" value="TreeGrafter"/>
</dbReference>
<evidence type="ECO:0000313" key="1">
    <source>
        <dbReference type="EMBL" id="KAK0413944.1"/>
    </source>
</evidence>
<organism evidence="1 2">
    <name type="scientific">Steinernema hermaphroditum</name>
    <dbReference type="NCBI Taxonomy" id="289476"/>
    <lineage>
        <taxon>Eukaryota</taxon>
        <taxon>Metazoa</taxon>
        <taxon>Ecdysozoa</taxon>
        <taxon>Nematoda</taxon>
        <taxon>Chromadorea</taxon>
        <taxon>Rhabditida</taxon>
        <taxon>Tylenchina</taxon>
        <taxon>Panagrolaimomorpha</taxon>
        <taxon>Strongyloidoidea</taxon>
        <taxon>Steinernematidae</taxon>
        <taxon>Steinernema</taxon>
    </lineage>
</organism>
<dbReference type="InterPro" id="IPR008979">
    <property type="entry name" value="Galactose-bd-like_sf"/>
</dbReference>
<comment type="caution">
    <text evidence="1">The sequence shown here is derived from an EMBL/GenBank/DDBJ whole genome shotgun (WGS) entry which is preliminary data.</text>
</comment>
<accession>A0AA39LYG2</accession>
<dbReference type="InterPro" id="IPR052407">
    <property type="entry name" value="BTB_POZ_domain_cont_9"/>
</dbReference>
<dbReference type="Proteomes" id="UP001175271">
    <property type="component" value="Unassembled WGS sequence"/>
</dbReference>
<dbReference type="SUPFAM" id="SSF49785">
    <property type="entry name" value="Galactose-binding domain-like"/>
    <property type="match status" value="1"/>
</dbReference>
<reference evidence="1" key="1">
    <citation type="submission" date="2023-06" db="EMBL/GenBank/DDBJ databases">
        <title>Genomic analysis of the entomopathogenic nematode Steinernema hermaphroditum.</title>
        <authorList>
            <person name="Schwarz E.M."/>
            <person name="Heppert J.K."/>
            <person name="Baniya A."/>
            <person name="Schwartz H.T."/>
            <person name="Tan C.-H."/>
            <person name="Antoshechkin I."/>
            <person name="Sternberg P.W."/>
            <person name="Goodrich-Blair H."/>
            <person name="Dillman A.R."/>
        </authorList>
    </citation>
    <scope>NUCLEOTIDE SEQUENCE</scope>
    <source>
        <strain evidence="1">PS9179</strain>
        <tissue evidence="1">Whole animal</tissue>
    </source>
</reference>
<dbReference type="GO" id="GO:0048512">
    <property type="term" value="P:circadian behavior"/>
    <property type="evidence" value="ECO:0007669"/>
    <property type="project" value="TreeGrafter"/>
</dbReference>
<gene>
    <name evidence="1" type="ORF">QR680_007071</name>
</gene>
<dbReference type="Gene3D" id="2.60.120.260">
    <property type="entry name" value="Galactose-binding domain-like"/>
    <property type="match status" value="1"/>
</dbReference>
<dbReference type="PANTHER" id="PTHR46306">
    <property type="entry name" value="BTB/POZ DOMAIN-CONTAINING PROTEIN 9"/>
    <property type="match status" value="1"/>
</dbReference>
<dbReference type="AlphaFoldDB" id="A0AA39LYG2"/>
<proteinExistence type="predicted"/>
<dbReference type="EMBL" id="JAUCMV010000003">
    <property type="protein sequence ID" value="KAK0413944.1"/>
    <property type="molecule type" value="Genomic_DNA"/>
</dbReference>
<dbReference type="PANTHER" id="PTHR46306:SF1">
    <property type="entry name" value="BTB_POZ DOMAIN-CONTAINING PROTEIN 9"/>
    <property type="match status" value="1"/>
</dbReference>
<name>A0AA39LYG2_9BILA</name>
<evidence type="ECO:0000313" key="2">
    <source>
        <dbReference type="Proteomes" id="UP001175271"/>
    </source>
</evidence>
<evidence type="ECO:0008006" key="3">
    <source>
        <dbReference type="Google" id="ProtNLM"/>
    </source>
</evidence>
<protein>
    <recommendedName>
        <fullName evidence="3">F5/8 type C domain-containing protein</fullName>
    </recommendedName>
</protein>
<keyword evidence="2" id="KW-1185">Reference proteome</keyword>
<dbReference type="GO" id="GO:0008344">
    <property type="term" value="P:adult locomotory behavior"/>
    <property type="evidence" value="ECO:0007669"/>
    <property type="project" value="TreeGrafter"/>
</dbReference>
<dbReference type="GO" id="GO:0050804">
    <property type="term" value="P:modulation of chemical synaptic transmission"/>
    <property type="evidence" value="ECO:0007669"/>
    <property type="project" value="TreeGrafter"/>
</dbReference>